<keyword evidence="4" id="KW-0238">DNA-binding</keyword>
<dbReference type="SUPFAM" id="SSF46689">
    <property type="entry name" value="Homeodomain-like"/>
    <property type="match status" value="2"/>
</dbReference>
<feature type="domain" description="HTH myb-type" evidence="9">
    <location>
        <begin position="390"/>
        <end position="439"/>
    </location>
</feature>
<dbReference type="Pfam" id="PF13921">
    <property type="entry name" value="Myb_DNA-bind_6"/>
    <property type="match status" value="1"/>
</dbReference>
<dbReference type="PANTHER" id="PTHR45614">
    <property type="entry name" value="MYB PROTEIN-RELATED"/>
    <property type="match status" value="1"/>
</dbReference>
<evidence type="ECO:0000259" key="9">
    <source>
        <dbReference type="PROSITE" id="PS51294"/>
    </source>
</evidence>
<dbReference type="Proteomes" id="UP001162029">
    <property type="component" value="Unassembled WGS sequence"/>
</dbReference>
<feature type="region of interest" description="Disordered" evidence="7">
    <location>
        <begin position="28"/>
        <end position="103"/>
    </location>
</feature>
<accession>A0AAV0TNP9</accession>
<evidence type="ECO:0000256" key="2">
    <source>
        <dbReference type="ARBA" id="ARBA00022737"/>
    </source>
</evidence>
<feature type="compositionally biased region" description="Basic and acidic residues" evidence="7">
    <location>
        <begin position="77"/>
        <end position="88"/>
    </location>
</feature>
<proteinExistence type="predicted"/>
<evidence type="ECO:0000256" key="1">
    <source>
        <dbReference type="ARBA" id="ARBA00004123"/>
    </source>
</evidence>
<evidence type="ECO:0000256" key="3">
    <source>
        <dbReference type="ARBA" id="ARBA00023015"/>
    </source>
</evidence>
<protein>
    <submittedName>
        <fullName evidence="10">Uncharacterized protein</fullName>
    </submittedName>
</protein>
<dbReference type="Pfam" id="PF00249">
    <property type="entry name" value="Myb_DNA-binding"/>
    <property type="match status" value="1"/>
</dbReference>
<dbReference type="CDD" id="cd00167">
    <property type="entry name" value="SANT"/>
    <property type="match status" value="3"/>
</dbReference>
<evidence type="ECO:0000256" key="7">
    <source>
        <dbReference type="SAM" id="MobiDB-lite"/>
    </source>
</evidence>
<keyword evidence="6" id="KW-0539">Nucleus</keyword>
<organism evidence="10 11">
    <name type="scientific">Peronospora destructor</name>
    <dbReference type="NCBI Taxonomy" id="86335"/>
    <lineage>
        <taxon>Eukaryota</taxon>
        <taxon>Sar</taxon>
        <taxon>Stramenopiles</taxon>
        <taxon>Oomycota</taxon>
        <taxon>Peronosporomycetes</taxon>
        <taxon>Peronosporales</taxon>
        <taxon>Peronosporaceae</taxon>
        <taxon>Peronospora</taxon>
    </lineage>
</organism>
<gene>
    <name evidence="10" type="ORF">PDE001_LOCUS3158</name>
</gene>
<dbReference type="PANTHER" id="PTHR45614:SF25">
    <property type="entry name" value="MYB PROTEIN"/>
    <property type="match status" value="1"/>
</dbReference>
<dbReference type="AlphaFoldDB" id="A0AAV0TNP9"/>
<keyword evidence="3" id="KW-0805">Transcription regulation</keyword>
<feature type="domain" description="Myb-like" evidence="8">
    <location>
        <begin position="390"/>
        <end position="435"/>
    </location>
</feature>
<dbReference type="Gene3D" id="1.10.10.60">
    <property type="entry name" value="Homeodomain-like"/>
    <property type="match status" value="3"/>
</dbReference>
<evidence type="ECO:0000259" key="8">
    <source>
        <dbReference type="PROSITE" id="PS50090"/>
    </source>
</evidence>
<dbReference type="PROSITE" id="PS50090">
    <property type="entry name" value="MYB_LIKE"/>
    <property type="match status" value="3"/>
</dbReference>
<feature type="region of interest" description="Disordered" evidence="7">
    <location>
        <begin position="229"/>
        <end position="260"/>
    </location>
</feature>
<dbReference type="GO" id="GO:0005634">
    <property type="term" value="C:nucleus"/>
    <property type="evidence" value="ECO:0007669"/>
    <property type="project" value="UniProtKB-SubCell"/>
</dbReference>
<sequence>MHSRTTLSRLFPKRSLSCAGLDDLDELIRSSDNHRPSPRRKRHQSLSNFTAPNFATPSSPSRNGCPSSPASYSKVLHRPELPPFDEKSSSGGELPRVPSSSAELRFPEVSSHHVEAIDQHRNFRSDDRNNNCEDEHSDGLDDDYNDGDASYGEVHDYPNSVHFSVPDLSPEEPQDVFEHRLKLDHNALDAKHRDHDMFILPSQYSSSSECSPREEFLVQAFGPSGFKLYGDCESNNDESDESLSDDSSNNDRDQSSSSHENMIADADTELKMSFNELEADIRGAMHQNPHHQQHSIRLPELADLSDQSFALPSDGPFGLGRSPSFLRNNQDVRRVSVFARPQDTRRHLVPNQKEPGHFLREQHHRSPSCVSLLGKIPQSKGSTGVQTSTKWLRDEDECLREAVARFGGKNWKMIAETLGNGRTDVQCLHRWNKVLKPGLIKGPWTPEEDRILISLITRYGIGKIRWCDLALHLPGRIGKQCRERWCNHLDSRIRKGQWTLEEDDMVFCWQQKLGNKWSEIAKLLPGRTENAVKNRFNSAARRKWLMNQASKSASSLLMPTTPANQTQAPHIQQQSLLQPSSQHQEGNIYDVSTNLYEGGKVITINRGAGRPQNDSAT</sequence>
<evidence type="ECO:0000313" key="10">
    <source>
        <dbReference type="EMBL" id="CAI5724581.1"/>
    </source>
</evidence>
<comment type="caution">
    <text evidence="10">The sequence shown here is derived from an EMBL/GenBank/DDBJ whole genome shotgun (WGS) entry which is preliminary data.</text>
</comment>
<keyword evidence="5" id="KW-0804">Transcription</keyword>
<evidence type="ECO:0000313" key="11">
    <source>
        <dbReference type="Proteomes" id="UP001162029"/>
    </source>
</evidence>
<dbReference type="GO" id="GO:0000981">
    <property type="term" value="F:DNA-binding transcription factor activity, RNA polymerase II-specific"/>
    <property type="evidence" value="ECO:0007669"/>
    <property type="project" value="TreeGrafter"/>
</dbReference>
<dbReference type="SMART" id="SM00717">
    <property type="entry name" value="SANT"/>
    <property type="match status" value="3"/>
</dbReference>
<evidence type="ECO:0000256" key="6">
    <source>
        <dbReference type="ARBA" id="ARBA00023242"/>
    </source>
</evidence>
<dbReference type="FunFam" id="1.10.10.60:FF:000010">
    <property type="entry name" value="Transcriptional activator Myb isoform A"/>
    <property type="match status" value="1"/>
</dbReference>
<keyword evidence="2" id="KW-0677">Repeat</keyword>
<dbReference type="EMBL" id="CANTFM010000534">
    <property type="protein sequence ID" value="CAI5724581.1"/>
    <property type="molecule type" value="Genomic_DNA"/>
</dbReference>
<feature type="domain" description="Myb-like" evidence="8">
    <location>
        <begin position="436"/>
        <end position="489"/>
    </location>
</feature>
<feature type="domain" description="Myb-like" evidence="8">
    <location>
        <begin position="490"/>
        <end position="540"/>
    </location>
</feature>
<dbReference type="FunFam" id="1.10.10.60:FF:000016">
    <property type="entry name" value="Transcriptional activator Myb isoform A"/>
    <property type="match status" value="1"/>
</dbReference>
<evidence type="ECO:0000256" key="5">
    <source>
        <dbReference type="ARBA" id="ARBA00023163"/>
    </source>
</evidence>
<dbReference type="InterPro" id="IPR050560">
    <property type="entry name" value="MYB_TF"/>
</dbReference>
<reference evidence="10" key="1">
    <citation type="submission" date="2022-12" db="EMBL/GenBank/DDBJ databases">
        <authorList>
            <person name="Webb A."/>
        </authorList>
    </citation>
    <scope>NUCLEOTIDE SEQUENCE</scope>
    <source>
        <strain evidence="10">Pd1</strain>
    </source>
</reference>
<evidence type="ECO:0000256" key="4">
    <source>
        <dbReference type="ARBA" id="ARBA00023125"/>
    </source>
</evidence>
<feature type="compositionally biased region" description="Acidic residues" evidence="7">
    <location>
        <begin position="234"/>
        <end position="244"/>
    </location>
</feature>
<name>A0AAV0TNP9_9STRA</name>
<comment type="subcellular location">
    <subcellularLocation>
        <location evidence="1">Nucleus</location>
    </subcellularLocation>
</comment>
<feature type="compositionally biased region" description="Basic and acidic residues" evidence="7">
    <location>
        <begin position="118"/>
        <end position="139"/>
    </location>
</feature>
<dbReference type="InterPro" id="IPR017930">
    <property type="entry name" value="Myb_dom"/>
</dbReference>
<feature type="region of interest" description="Disordered" evidence="7">
    <location>
        <begin position="118"/>
        <end position="143"/>
    </location>
</feature>
<feature type="domain" description="HTH myb-type" evidence="9">
    <location>
        <begin position="494"/>
        <end position="544"/>
    </location>
</feature>
<dbReference type="PROSITE" id="PS51294">
    <property type="entry name" value="HTH_MYB"/>
    <property type="match status" value="3"/>
</dbReference>
<dbReference type="InterPro" id="IPR009057">
    <property type="entry name" value="Homeodomain-like_sf"/>
</dbReference>
<dbReference type="InterPro" id="IPR001005">
    <property type="entry name" value="SANT/Myb"/>
</dbReference>
<keyword evidence="11" id="KW-1185">Reference proteome</keyword>
<feature type="domain" description="HTH myb-type" evidence="9">
    <location>
        <begin position="441"/>
        <end position="493"/>
    </location>
</feature>
<feature type="compositionally biased region" description="Polar residues" evidence="7">
    <location>
        <begin position="45"/>
        <end position="71"/>
    </location>
</feature>
<dbReference type="GO" id="GO:0000978">
    <property type="term" value="F:RNA polymerase II cis-regulatory region sequence-specific DNA binding"/>
    <property type="evidence" value="ECO:0007669"/>
    <property type="project" value="TreeGrafter"/>
</dbReference>